<proteinExistence type="predicted"/>
<reference evidence="1" key="2">
    <citation type="journal article" date="2022" name="New Phytol.">
        <title>Evolutionary transition to the ectomycorrhizal habit in the genomes of a hyperdiverse lineage of mushroom-forming fungi.</title>
        <authorList>
            <person name="Looney B."/>
            <person name="Miyauchi S."/>
            <person name="Morin E."/>
            <person name="Drula E."/>
            <person name="Courty P.E."/>
            <person name="Kohler A."/>
            <person name="Kuo A."/>
            <person name="LaButti K."/>
            <person name="Pangilinan J."/>
            <person name="Lipzen A."/>
            <person name="Riley R."/>
            <person name="Andreopoulos W."/>
            <person name="He G."/>
            <person name="Johnson J."/>
            <person name="Nolan M."/>
            <person name="Tritt A."/>
            <person name="Barry K.W."/>
            <person name="Grigoriev I.V."/>
            <person name="Nagy L.G."/>
            <person name="Hibbett D."/>
            <person name="Henrissat B."/>
            <person name="Matheny P.B."/>
            <person name="Labbe J."/>
            <person name="Martin F.M."/>
        </authorList>
    </citation>
    <scope>NUCLEOTIDE SEQUENCE</scope>
    <source>
        <strain evidence="1">EC-137</strain>
    </source>
</reference>
<dbReference type="Proteomes" id="UP000814128">
    <property type="component" value="Unassembled WGS sequence"/>
</dbReference>
<accession>A0ACB8R0A0</accession>
<dbReference type="EMBL" id="MU273467">
    <property type="protein sequence ID" value="KAI0036961.1"/>
    <property type="molecule type" value="Genomic_DNA"/>
</dbReference>
<name>A0ACB8R0A0_9AGAM</name>
<reference evidence="1" key="1">
    <citation type="submission" date="2021-02" db="EMBL/GenBank/DDBJ databases">
        <authorList>
            <consortium name="DOE Joint Genome Institute"/>
            <person name="Ahrendt S."/>
            <person name="Looney B.P."/>
            <person name="Miyauchi S."/>
            <person name="Morin E."/>
            <person name="Drula E."/>
            <person name="Courty P.E."/>
            <person name="Chicoki N."/>
            <person name="Fauchery L."/>
            <person name="Kohler A."/>
            <person name="Kuo A."/>
            <person name="Labutti K."/>
            <person name="Pangilinan J."/>
            <person name="Lipzen A."/>
            <person name="Riley R."/>
            <person name="Andreopoulos W."/>
            <person name="He G."/>
            <person name="Johnson J."/>
            <person name="Barry K.W."/>
            <person name="Grigoriev I.V."/>
            <person name="Nagy L."/>
            <person name="Hibbett D."/>
            <person name="Henrissat B."/>
            <person name="Matheny P.B."/>
            <person name="Labbe J."/>
            <person name="Martin F."/>
        </authorList>
    </citation>
    <scope>NUCLEOTIDE SEQUENCE</scope>
    <source>
        <strain evidence="1">EC-137</strain>
    </source>
</reference>
<gene>
    <name evidence="1" type="ORF">K488DRAFT_81701</name>
</gene>
<sequence>MLETRSELSSHSSPASRLLPEVLEFAFIWLHKMDRHDYDCGLGVPELSTRIAFSQVCRQWRQVAINCAALWTDIPTHDTTWATLALQRSKSAPLSFRFTSASRPGATAACLSHLSRAHHVFIGDKVCRKVTKQVLDAFCVSDVPLLEELRIIEDHAFSWFIPIEVPADIFKGASPPLLRELSLSNCALSHTSPLLAGTLTKLQLSLDCPVWDSIGDMLDALHRMPLLESLSVTHSIARLSQPFTKAGSTVSRTLLPNLQDLAFQGDVRLLNPLLQHLTAPLQYKLHLDLFLQTFQEPEARAQIQVLIDTAFRNKNPPFRHYRKARFEAESGRCLLSTVFHVQSGLRPTDIDMVSRIDPIGQLPQDLYLRVSWSHSAVASHRCILQSLCDALPLDSVEEVEIDISKPLDKQANFTPAAIFSRLGAHAKSLRLRGDEASRLAFEHFPHVRSLELVDVKSLNSEHPSAPRVLLQGVASWNSQKHSRDDREKGKRHLALVRSPVSYPTADFLKAWLGEDCVKFTDSLLVKTPVM</sequence>
<organism evidence="1 2">
    <name type="scientific">Vararia minispora EC-137</name>
    <dbReference type="NCBI Taxonomy" id="1314806"/>
    <lineage>
        <taxon>Eukaryota</taxon>
        <taxon>Fungi</taxon>
        <taxon>Dikarya</taxon>
        <taxon>Basidiomycota</taxon>
        <taxon>Agaricomycotina</taxon>
        <taxon>Agaricomycetes</taxon>
        <taxon>Russulales</taxon>
        <taxon>Lachnocladiaceae</taxon>
        <taxon>Vararia</taxon>
    </lineage>
</organism>
<protein>
    <submittedName>
        <fullName evidence="1">Uncharacterized protein</fullName>
    </submittedName>
</protein>
<keyword evidence="2" id="KW-1185">Reference proteome</keyword>
<comment type="caution">
    <text evidence="1">The sequence shown here is derived from an EMBL/GenBank/DDBJ whole genome shotgun (WGS) entry which is preliminary data.</text>
</comment>
<evidence type="ECO:0000313" key="1">
    <source>
        <dbReference type="EMBL" id="KAI0036961.1"/>
    </source>
</evidence>
<evidence type="ECO:0000313" key="2">
    <source>
        <dbReference type="Proteomes" id="UP000814128"/>
    </source>
</evidence>